<gene>
    <name evidence="1" type="ORF">BU16DRAFT_562423</name>
</gene>
<reference evidence="1" key="1">
    <citation type="journal article" date="2020" name="Stud. Mycol.">
        <title>101 Dothideomycetes genomes: a test case for predicting lifestyles and emergence of pathogens.</title>
        <authorList>
            <person name="Haridas S."/>
            <person name="Albert R."/>
            <person name="Binder M."/>
            <person name="Bloem J."/>
            <person name="Labutti K."/>
            <person name="Salamov A."/>
            <person name="Andreopoulos B."/>
            <person name="Baker S."/>
            <person name="Barry K."/>
            <person name="Bills G."/>
            <person name="Bluhm B."/>
            <person name="Cannon C."/>
            <person name="Castanera R."/>
            <person name="Culley D."/>
            <person name="Daum C."/>
            <person name="Ezra D."/>
            <person name="Gonzalez J."/>
            <person name="Henrissat B."/>
            <person name="Kuo A."/>
            <person name="Liang C."/>
            <person name="Lipzen A."/>
            <person name="Lutzoni F."/>
            <person name="Magnuson J."/>
            <person name="Mondo S."/>
            <person name="Nolan M."/>
            <person name="Ohm R."/>
            <person name="Pangilinan J."/>
            <person name="Park H.-J."/>
            <person name="Ramirez L."/>
            <person name="Alfaro M."/>
            <person name="Sun H."/>
            <person name="Tritt A."/>
            <person name="Yoshinaga Y."/>
            <person name="Zwiers L.-H."/>
            <person name="Turgeon B."/>
            <person name="Goodwin S."/>
            <person name="Spatafora J."/>
            <person name="Crous P."/>
            <person name="Grigoriev I."/>
        </authorList>
    </citation>
    <scope>NUCLEOTIDE SEQUENCE</scope>
    <source>
        <strain evidence="1">CBS 269.34</strain>
    </source>
</reference>
<name>A0A6A6QRN9_9PEZI</name>
<organism evidence="1 2">
    <name type="scientific">Lophium mytilinum</name>
    <dbReference type="NCBI Taxonomy" id="390894"/>
    <lineage>
        <taxon>Eukaryota</taxon>
        <taxon>Fungi</taxon>
        <taxon>Dikarya</taxon>
        <taxon>Ascomycota</taxon>
        <taxon>Pezizomycotina</taxon>
        <taxon>Dothideomycetes</taxon>
        <taxon>Pleosporomycetidae</taxon>
        <taxon>Mytilinidiales</taxon>
        <taxon>Mytilinidiaceae</taxon>
        <taxon>Lophium</taxon>
    </lineage>
</organism>
<sequence>MVPRIVKFTAGFIGGTAAEAALIALGWKYYTKDTKFVPFTSSSADFTSPIAKKLNPFSNPPVCIDHAVRTVPLSQLRTTDEKDLTTDFCRNIWAGPGFALQRIYLARKYKALSGREKHLWEKDELKISEYPVGTILVDHFEVVDRTPNKVTVRCGDSPLIREPRPSDGLFTIEVTKDEANETATFHLKSIFVNTSAAGKDAQPLPDNFIWAHKEYSKLWMETSVRKLLK</sequence>
<dbReference type="AlphaFoldDB" id="A0A6A6QRN9"/>
<keyword evidence="2" id="KW-1185">Reference proteome</keyword>
<dbReference type="EMBL" id="MU004190">
    <property type="protein sequence ID" value="KAF2494794.1"/>
    <property type="molecule type" value="Genomic_DNA"/>
</dbReference>
<accession>A0A6A6QRN9</accession>
<dbReference type="Proteomes" id="UP000799750">
    <property type="component" value="Unassembled WGS sequence"/>
</dbReference>
<dbReference type="OrthoDB" id="4436466at2759"/>
<evidence type="ECO:0000313" key="1">
    <source>
        <dbReference type="EMBL" id="KAF2494794.1"/>
    </source>
</evidence>
<evidence type="ECO:0000313" key="2">
    <source>
        <dbReference type="Proteomes" id="UP000799750"/>
    </source>
</evidence>
<proteinExistence type="predicted"/>
<protein>
    <submittedName>
        <fullName evidence="1">Uncharacterized protein</fullName>
    </submittedName>
</protein>